<dbReference type="OrthoDB" id="691673at2759"/>
<evidence type="ECO:0000313" key="8">
    <source>
        <dbReference type="EMBL" id="PHH52675.1"/>
    </source>
</evidence>
<evidence type="ECO:0000256" key="3">
    <source>
        <dbReference type="ARBA" id="ARBA00022576"/>
    </source>
</evidence>
<dbReference type="GO" id="GO:0008483">
    <property type="term" value="F:transaminase activity"/>
    <property type="evidence" value="ECO:0007669"/>
    <property type="project" value="UniProtKB-KW"/>
</dbReference>
<feature type="compositionally biased region" description="Polar residues" evidence="6">
    <location>
        <begin position="601"/>
        <end position="610"/>
    </location>
</feature>
<evidence type="ECO:0000256" key="6">
    <source>
        <dbReference type="SAM" id="MobiDB-lite"/>
    </source>
</evidence>
<evidence type="ECO:0000259" key="7">
    <source>
        <dbReference type="Pfam" id="PF00155"/>
    </source>
</evidence>
<dbReference type="InterPro" id="IPR004839">
    <property type="entry name" value="Aminotransferase_I/II_large"/>
</dbReference>
<reference evidence="8 9" key="2">
    <citation type="journal article" date="2013" name="IMA Fungus">
        <title>IMA Genome-F 1: Ceratocystis fimbriata: Draft nuclear genome sequence for the plant pathogen, Ceratocystis fimbriata.</title>
        <authorList>
            <person name="Wilken P.M."/>
            <person name="Steenkamp E.T."/>
            <person name="Wingfield M.J."/>
            <person name="de Beer Z.W."/>
            <person name="Wingfield B.D."/>
        </authorList>
    </citation>
    <scope>NUCLEOTIDE SEQUENCE [LARGE SCALE GENOMIC DNA]</scope>
    <source>
        <strain evidence="8 9">CBS 114723</strain>
    </source>
</reference>
<evidence type="ECO:0000256" key="4">
    <source>
        <dbReference type="ARBA" id="ARBA00022679"/>
    </source>
</evidence>
<comment type="cofactor">
    <cofactor evidence="1">
        <name>pyridoxal 5'-phosphate</name>
        <dbReference type="ChEBI" id="CHEBI:597326"/>
    </cofactor>
</comment>
<dbReference type="AlphaFoldDB" id="A0A2C5X2J3"/>
<dbReference type="STRING" id="1035309.A0A2C5X2J3"/>
<evidence type="ECO:0000256" key="1">
    <source>
        <dbReference type="ARBA" id="ARBA00001933"/>
    </source>
</evidence>
<organism evidence="8 9">
    <name type="scientific">Ceratocystis fimbriata CBS 114723</name>
    <dbReference type="NCBI Taxonomy" id="1035309"/>
    <lineage>
        <taxon>Eukaryota</taxon>
        <taxon>Fungi</taxon>
        <taxon>Dikarya</taxon>
        <taxon>Ascomycota</taxon>
        <taxon>Pezizomycotina</taxon>
        <taxon>Sordariomycetes</taxon>
        <taxon>Hypocreomycetidae</taxon>
        <taxon>Microascales</taxon>
        <taxon>Ceratocystidaceae</taxon>
        <taxon>Ceratocystis</taxon>
    </lineage>
</organism>
<feature type="region of interest" description="Disordered" evidence="6">
    <location>
        <begin position="601"/>
        <end position="622"/>
    </location>
</feature>
<keyword evidence="4 8" id="KW-0808">Transferase</keyword>
<evidence type="ECO:0000313" key="9">
    <source>
        <dbReference type="Proteomes" id="UP000222788"/>
    </source>
</evidence>
<protein>
    <submittedName>
        <fullName evidence="8">Kynurenine/alpha-aminoadipate aminotransferase, mitochondrial</fullName>
    </submittedName>
</protein>
<dbReference type="InterPro" id="IPR015424">
    <property type="entry name" value="PyrdxlP-dep_Trfase"/>
</dbReference>
<keyword evidence="5" id="KW-0663">Pyridoxal phosphate</keyword>
<evidence type="ECO:0000256" key="2">
    <source>
        <dbReference type="ARBA" id="ARBA00007441"/>
    </source>
</evidence>
<dbReference type="Pfam" id="PF00155">
    <property type="entry name" value="Aminotran_1_2"/>
    <property type="match status" value="1"/>
</dbReference>
<dbReference type="GO" id="GO:0030170">
    <property type="term" value="F:pyridoxal phosphate binding"/>
    <property type="evidence" value="ECO:0007669"/>
    <property type="project" value="InterPro"/>
</dbReference>
<comment type="caution">
    <text evidence="8">The sequence shown here is derived from an EMBL/GenBank/DDBJ whole genome shotgun (WGS) entry which is preliminary data.</text>
</comment>
<evidence type="ECO:0000256" key="5">
    <source>
        <dbReference type="ARBA" id="ARBA00022898"/>
    </source>
</evidence>
<dbReference type="CDD" id="cd00609">
    <property type="entry name" value="AAT_like"/>
    <property type="match status" value="1"/>
</dbReference>
<dbReference type="EMBL" id="APWK03000059">
    <property type="protein sequence ID" value="PHH52675.1"/>
    <property type="molecule type" value="Genomic_DNA"/>
</dbReference>
<proteinExistence type="inferred from homology"/>
<dbReference type="InterPro" id="IPR015421">
    <property type="entry name" value="PyrdxlP-dep_Trfase_major"/>
</dbReference>
<dbReference type="Gene3D" id="3.40.640.10">
    <property type="entry name" value="Type I PLP-dependent aspartate aminotransferase-like (Major domain)"/>
    <property type="match status" value="1"/>
</dbReference>
<reference evidence="8 9" key="1">
    <citation type="journal article" date="2013" name="Fungal Biol.">
        <title>Analysis of microsatellite markers in the genome of the plant pathogen Ceratocystis fimbriata.</title>
        <authorList>
            <person name="Simpson M.C."/>
            <person name="Wilken P.M."/>
            <person name="Coetzee M.P."/>
            <person name="Wingfield M.J."/>
            <person name="Wingfield B.D."/>
        </authorList>
    </citation>
    <scope>NUCLEOTIDE SEQUENCE [LARGE SCALE GENOMIC DNA]</scope>
    <source>
        <strain evidence="8 9">CBS 114723</strain>
    </source>
</reference>
<comment type="similarity">
    <text evidence="2">Belongs to the class-I pyridoxal-phosphate-dependent aminotransferase family.</text>
</comment>
<keyword evidence="3 8" id="KW-0032">Aminotransferase</keyword>
<dbReference type="Proteomes" id="UP000222788">
    <property type="component" value="Unassembled WGS sequence"/>
</dbReference>
<dbReference type="PANTHER" id="PTHR42790:SF1">
    <property type="entry name" value="AROMATIC AMINO ACID AMINOTRANSFERASE, HYPOTHETICAL (EUROFUNG)"/>
    <property type="match status" value="1"/>
</dbReference>
<keyword evidence="9" id="KW-1185">Reference proteome</keyword>
<dbReference type="PANTHER" id="PTHR42790">
    <property type="entry name" value="AMINOTRANSFERASE"/>
    <property type="match status" value="1"/>
</dbReference>
<name>A0A2C5X2J3_9PEZI</name>
<dbReference type="InterPro" id="IPR050859">
    <property type="entry name" value="Class-I_PLP-dep_aminotransf"/>
</dbReference>
<dbReference type="SUPFAM" id="SSF53383">
    <property type="entry name" value="PLP-dependent transferases"/>
    <property type="match status" value="1"/>
</dbReference>
<accession>A0A2C5X2J3</accession>
<feature type="domain" description="Aminotransferase class I/classII large" evidence="7">
    <location>
        <begin position="126"/>
        <end position="425"/>
    </location>
</feature>
<gene>
    <name evidence="8" type="primary">AADAT</name>
    <name evidence="8" type="ORF">CFIMG_001940RA</name>
</gene>
<dbReference type="GO" id="GO:1901605">
    <property type="term" value="P:alpha-amino acid metabolic process"/>
    <property type="evidence" value="ECO:0007669"/>
    <property type="project" value="TreeGrafter"/>
</dbReference>
<sequence>MDALHTTADRDAGADLVPPRDLSHLFSEVTTNRQPSQNKAYYKFFQIPGIGNIAAGLPHVSLFPFDTLEANIAPPTRWTPSASVDPNCGPDPANLSLWSGVSTSHITVPKTSGCSDITTKIDLASALQYGTSDGYPALRSFLRQFTRDVLHPNFAYKGGPEIILTCGSTDGFNKALQLLVNSWSQNDPVGKREGILVEKYMYSNVLAQAKPLGVNIASVELDDQGLVAHGPGSLDDVLASWDETKGKRPHILYTVTTGHNPTSGVLSVQRRKEIYTVACKYDIIIVEDDPYWYLQFPSSSASQAKSRDQPVPSTELLTAGWTPTHRSGYRFIDSLVPSFLQFDTEGRVIRLDTFSKTIAPGCRLGWITAQPAFIERFMCITEATTQQPSGFVQSMVATLLLGSQPPAVMTAYQRLTRYEQALFSGWNMDGWVRWLAGLNGAYERRMSLMSRIIDQGTYQLKQSTPIDPVVSDWGVITKTRLLSFNWPQGGMFLWLRIHFENHPLWRSRGTEHSLITGPMLSTALLVFLMDKPFLVLASPGLMFSANDQIREESGWRFFRLCFAAEDEDKIESITKRFVDGVQRFWRIKDPAEVKRLVKQFSSPDSDTSDLNGAASLASPMNC</sequence>